<evidence type="ECO:0000313" key="6">
    <source>
        <dbReference type="EMBL" id="KAF2809366.1"/>
    </source>
</evidence>
<dbReference type="Gene3D" id="3.50.50.60">
    <property type="entry name" value="FAD/NAD(P)-binding domain"/>
    <property type="match status" value="2"/>
</dbReference>
<dbReference type="Proteomes" id="UP000504636">
    <property type="component" value="Unplaced"/>
</dbReference>
<dbReference type="InterPro" id="IPR050346">
    <property type="entry name" value="FMO-like"/>
</dbReference>
<evidence type="ECO:0000256" key="3">
    <source>
        <dbReference type="ARBA" id="ARBA00022827"/>
    </source>
</evidence>
<comment type="similarity">
    <text evidence="1">Belongs to the FMO family.</text>
</comment>
<dbReference type="RefSeq" id="XP_033576330.1">
    <property type="nucleotide sequence ID" value="XM_033723603.1"/>
</dbReference>
<reference evidence="8" key="3">
    <citation type="submission" date="2025-04" db="UniProtKB">
        <authorList>
            <consortium name="RefSeq"/>
        </authorList>
    </citation>
    <scope>IDENTIFICATION</scope>
    <source>
        <strain evidence="8">CBS 304.34</strain>
    </source>
</reference>
<organism evidence="6">
    <name type="scientific">Mytilinidion resinicola</name>
    <dbReference type="NCBI Taxonomy" id="574789"/>
    <lineage>
        <taxon>Eukaryota</taxon>
        <taxon>Fungi</taxon>
        <taxon>Dikarya</taxon>
        <taxon>Ascomycota</taxon>
        <taxon>Pezizomycotina</taxon>
        <taxon>Dothideomycetes</taxon>
        <taxon>Pleosporomycetidae</taxon>
        <taxon>Mytilinidiales</taxon>
        <taxon>Mytilinidiaceae</taxon>
        <taxon>Mytilinidion</taxon>
    </lineage>
</organism>
<dbReference type="InterPro" id="IPR000960">
    <property type="entry name" value="Flavin_mOase"/>
</dbReference>
<evidence type="ECO:0000256" key="5">
    <source>
        <dbReference type="ARBA" id="ARBA00023002"/>
    </source>
</evidence>
<dbReference type="GO" id="GO:0050660">
    <property type="term" value="F:flavin adenine dinucleotide binding"/>
    <property type="evidence" value="ECO:0007669"/>
    <property type="project" value="InterPro"/>
</dbReference>
<dbReference type="PIRSF" id="PIRSF000332">
    <property type="entry name" value="FMO"/>
    <property type="match status" value="1"/>
</dbReference>
<keyword evidence="3" id="KW-0274">FAD</keyword>
<reference evidence="6 8" key="1">
    <citation type="journal article" date="2020" name="Stud. Mycol.">
        <title>101 Dothideomycetes genomes: a test case for predicting lifestyles and emergence of pathogens.</title>
        <authorList>
            <person name="Haridas S."/>
            <person name="Albert R."/>
            <person name="Binder M."/>
            <person name="Bloem J."/>
            <person name="Labutti K."/>
            <person name="Salamov A."/>
            <person name="Andreopoulos B."/>
            <person name="Baker S."/>
            <person name="Barry K."/>
            <person name="Bills G."/>
            <person name="Bluhm B."/>
            <person name="Cannon C."/>
            <person name="Castanera R."/>
            <person name="Culley D."/>
            <person name="Daum C."/>
            <person name="Ezra D."/>
            <person name="Gonzalez J."/>
            <person name="Henrissat B."/>
            <person name="Kuo A."/>
            <person name="Liang C."/>
            <person name="Lipzen A."/>
            <person name="Lutzoni F."/>
            <person name="Magnuson J."/>
            <person name="Mondo S."/>
            <person name="Nolan M."/>
            <person name="Ohm R."/>
            <person name="Pangilinan J."/>
            <person name="Park H.-J."/>
            <person name="Ramirez L."/>
            <person name="Alfaro M."/>
            <person name="Sun H."/>
            <person name="Tritt A."/>
            <person name="Yoshinaga Y."/>
            <person name="Zwiers L.-H."/>
            <person name="Turgeon B."/>
            <person name="Goodwin S."/>
            <person name="Spatafora J."/>
            <person name="Crous P."/>
            <person name="Grigoriev I."/>
        </authorList>
    </citation>
    <scope>NUCLEOTIDE SEQUENCE</scope>
    <source>
        <strain evidence="6 8">CBS 304.34</strain>
    </source>
</reference>
<keyword evidence="4" id="KW-0521">NADP</keyword>
<accession>A0A6A6YKH0</accession>
<keyword evidence="2" id="KW-0285">Flavoprotein</keyword>
<dbReference type="AlphaFoldDB" id="A0A6A6YKH0"/>
<dbReference type="PRINTS" id="PR00370">
    <property type="entry name" value="FMOXYGENASE"/>
</dbReference>
<keyword evidence="5" id="KW-0560">Oxidoreductase</keyword>
<dbReference type="SUPFAM" id="SSF51905">
    <property type="entry name" value="FAD/NAD(P)-binding domain"/>
    <property type="match status" value="2"/>
</dbReference>
<keyword evidence="7" id="KW-1185">Reference proteome</keyword>
<evidence type="ECO:0000313" key="8">
    <source>
        <dbReference type="RefSeq" id="XP_033576330.1"/>
    </source>
</evidence>
<dbReference type="EMBL" id="MU003701">
    <property type="protein sequence ID" value="KAF2809366.1"/>
    <property type="molecule type" value="Genomic_DNA"/>
</dbReference>
<dbReference type="InterPro" id="IPR020946">
    <property type="entry name" value="Flavin_mOase-like"/>
</dbReference>
<dbReference type="PANTHER" id="PTHR23023">
    <property type="entry name" value="DIMETHYLANILINE MONOOXYGENASE"/>
    <property type="match status" value="1"/>
</dbReference>
<proteinExistence type="inferred from homology"/>
<dbReference type="GO" id="GO:0004499">
    <property type="term" value="F:N,N-dimethylaniline monooxygenase activity"/>
    <property type="evidence" value="ECO:0007669"/>
    <property type="project" value="InterPro"/>
</dbReference>
<dbReference type="OrthoDB" id="66881at2759"/>
<gene>
    <name evidence="6 8" type="ORF">BDZ99DRAFT_498752</name>
</gene>
<name>A0A6A6YKH0_9PEZI</name>
<dbReference type="GeneID" id="54464496"/>
<protein>
    <submittedName>
        <fullName evidence="6 8">FAD/NAD(P)-binding domain-containing protein</fullName>
    </submittedName>
</protein>
<dbReference type="Pfam" id="PF00743">
    <property type="entry name" value="FMO-like"/>
    <property type="match status" value="2"/>
</dbReference>
<dbReference type="InterPro" id="IPR036188">
    <property type="entry name" value="FAD/NAD-bd_sf"/>
</dbReference>
<evidence type="ECO:0000256" key="1">
    <source>
        <dbReference type="ARBA" id="ARBA00009183"/>
    </source>
</evidence>
<reference evidence="8" key="2">
    <citation type="submission" date="2020-04" db="EMBL/GenBank/DDBJ databases">
        <authorList>
            <consortium name="NCBI Genome Project"/>
        </authorList>
    </citation>
    <scope>NUCLEOTIDE SEQUENCE</scope>
    <source>
        <strain evidence="8">CBS 304.34</strain>
    </source>
</reference>
<evidence type="ECO:0000256" key="2">
    <source>
        <dbReference type="ARBA" id="ARBA00022630"/>
    </source>
</evidence>
<evidence type="ECO:0000313" key="7">
    <source>
        <dbReference type="Proteomes" id="UP000504636"/>
    </source>
</evidence>
<dbReference type="GO" id="GO:0050661">
    <property type="term" value="F:NADP binding"/>
    <property type="evidence" value="ECO:0007669"/>
    <property type="project" value="InterPro"/>
</dbReference>
<evidence type="ECO:0000256" key="4">
    <source>
        <dbReference type="ARBA" id="ARBA00022857"/>
    </source>
</evidence>
<sequence>MVRKASTSLTTNIVCSNMHHLGTPDYVNHKVLGDYIQDVARQNEVESLIKFNTEVRNIKESNGKWLVEISTLQKAQAGTGIALEKTVTEFDSVVVASGHYHTPRVPDTPGLAEWKRRWPDRIEHSKRYRKPEDFKDKNVLLVGAGVSSTDIAREIGPIAKSIYQVHRNGKFDLPGSMLPENGVRVSEIESFTLPEGDSSISLAPHEPIPGTVTLKDGTKLSDIHRVILCTGYHVALPFLAHLHANIDPERANDHTLVTDGTQYHNLHKDIFYIPRPTLAFIGVPYFTATFTLFEFQAMVLAQVLSGKASLPTESEMKEEYRKRVEEKGYGKPFHSLKDHEVDYVDELLAWVNPQLEKKGLKPLVGHSETWKAARKELVLRMQKLFSGGPGKTDAPGNLVSTRQ</sequence>